<organism evidence="3 4">
    <name type="scientific">BD1-7 clade bacterium</name>
    <dbReference type="NCBI Taxonomy" id="2029982"/>
    <lineage>
        <taxon>Bacteria</taxon>
        <taxon>Pseudomonadati</taxon>
        <taxon>Pseudomonadota</taxon>
        <taxon>Gammaproteobacteria</taxon>
        <taxon>Cellvibrionales</taxon>
        <taxon>Spongiibacteraceae</taxon>
        <taxon>BD1-7 clade</taxon>
    </lineage>
</organism>
<dbReference type="Pfam" id="PF02333">
    <property type="entry name" value="Phytase"/>
    <property type="match status" value="2"/>
</dbReference>
<dbReference type="InterPro" id="IPR003431">
    <property type="entry name" value="B-propeller_Phytase"/>
</dbReference>
<evidence type="ECO:0000256" key="1">
    <source>
        <dbReference type="SAM" id="SignalP"/>
    </source>
</evidence>
<dbReference type="SUPFAM" id="SSF50956">
    <property type="entry name" value="Thermostable phytase (3-phytase)"/>
    <property type="match status" value="2"/>
</dbReference>
<reference evidence="3 4" key="1">
    <citation type="submission" date="2019-11" db="EMBL/GenBank/DDBJ databases">
        <authorList>
            <person name="Holert J."/>
        </authorList>
    </citation>
    <scope>NUCLEOTIDE SEQUENCE [LARGE SCALE GENOMIC DNA]</scope>
    <source>
        <strain evidence="3">SB11_3</strain>
    </source>
</reference>
<dbReference type="AlphaFoldDB" id="A0A5S9QC57"/>
<dbReference type="GO" id="GO:0016158">
    <property type="term" value="F:inositol hexakisphosphate 3-phosphatase activity"/>
    <property type="evidence" value="ECO:0007669"/>
    <property type="project" value="UniProtKB-EC"/>
</dbReference>
<feature type="domain" description="BPP" evidence="2">
    <location>
        <begin position="317"/>
        <end position="639"/>
    </location>
</feature>
<gene>
    <name evidence="3" type="primary">phyC</name>
    <name evidence="3" type="ORF">OPDIPICF_01650</name>
</gene>
<keyword evidence="3" id="KW-0378">Hydrolase</keyword>
<dbReference type="Gene3D" id="2.120.10.30">
    <property type="entry name" value="TolB, C-terminal domain"/>
    <property type="match status" value="2"/>
</dbReference>
<feature type="chain" id="PRO_5024827732" evidence="1">
    <location>
        <begin position="29"/>
        <end position="648"/>
    </location>
</feature>
<sequence>MFDVKSENIMKTSLLPFSVLGLALAVTACSHQSAENTKTPAATTGITQQTPVSVAKTSDFLPLADGTVIVSSETQGLFAINSANEGAEAMLNGQYETLRNIDGKHFAALNAKTNALVVFQQTEDQPKALTQIDNLTFKLDGFCFYQSTQDSNLYAYLLDGDGHVAQYLLGEQGNMLAKPVAVKTFFVGPDNNSCAANHLTGKLYLNEATAGLWQYPAAPEASLERQLVAAVEPHGSLPEDFSELVWLDEANNVLAGIREDSTEIAILDLKNGTHQTVNVDNADTELTRIKALNGKVQAFDASTDTILTLALNTQAMQNIPVSATASVSASVQTEAVDAFGDAADDPAIWYNSVAPQASLILGTNKKLGLMIYNLEGKEVQRVENGHVNNVDLRYNYKLNGKTVDIAAASNRSNNAVSLYTIDQQSGNVAALTDIPTDLEDIYGLCMQETHGEYSVWVNDKDGTYAQYILKGDSAEAGRRFTLPSQPEGCVADDKANVLYAGEEDAGVWRIDLNDADSEPEMIMGVSEQLVGDVEGIAIAHARNDDEQDLLVISSQGDHSYVLAEMTPPYKIVGKFQVSLNSKTGIDGTAETDGIEVSTRNYGGEFAGGIMVIQDGYNLMPVKPQNFKYVSWQAIVDATLPTKTAESAK</sequence>
<evidence type="ECO:0000313" key="4">
    <source>
        <dbReference type="Proteomes" id="UP000441399"/>
    </source>
</evidence>
<protein>
    <submittedName>
        <fullName evidence="3">3-phytase</fullName>
        <ecNumber evidence="3">3.1.3.8</ecNumber>
    </submittedName>
</protein>
<dbReference type="EMBL" id="CACSIO010000023">
    <property type="protein sequence ID" value="CAA0114816.1"/>
    <property type="molecule type" value="Genomic_DNA"/>
</dbReference>
<keyword evidence="4" id="KW-1185">Reference proteome</keyword>
<proteinExistence type="predicted"/>
<dbReference type="EC" id="3.1.3.8" evidence="3"/>
<name>A0A5S9QC57_9GAMM</name>
<evidence type="ECO:0000313" key="3">
    <source>
        <dbReference type="EMBL" id="CAA0114816.1"/>
    </source>
</evidence>
<dbReference type="PROSITE" id="PS51662">
    <property type="entry name" value="BP_PHYTASE"/>
    <property type="match status" value="2"/>
</dbReference>
<feature type="domain" description="BPP" evidence="2">
    <location>
        <begin position="22"/>
        <end position="316"/>
    </location>
</feature>
<dbReference type="Proteomes" id="UP000441399">
    <property type="component" value="Unassembled WGS sequence"/>
</dbReference>
<accession>A0A5S9QC57</accession>
<evidence type="ECO:0000259" key="2">
    <source>
        <dbReference type="PROSITE" id="PS51662"/>
    </source>
</evidence>
<dbReference type="InterPro" id="IPR011042">
    <property type="entry name" value="6-blade_b-propeller_TolB-like"/>
</dbReference>
<keyword evidence="1" id="KW-0732">Signal</keyword>
<feature type="signal peptide" evidence="1">
    <location>
        <begin position="1"/>
        <end position="28"/>
    </location>
</feature>
<dbReference type="PROSITE" id="PS51257">
    <property type="entry name" value="PROKAR_LIPOPROTEIN"/>
    <property type="match status" value="1"/>
</dbReference>